<reference evidence="1" key="1">
    <citation type="journal article" date="2020" name="Nature">
        <title>Giant virus diversity and host interactions through global metagenomics.</title>
        <authorList>
            <person name="Schulz F."/>
            <person name="Roux S."/>
            <person name="Paez-Espino D."/>
            <person name="Jungbluth S."/>
            <person name="Walsh D.A."/>
            <person name="Denef V.J."/>
            <person name="McMahon K.D."/>
            <person name="Konstantinidis K.T."/>
            <person name="Eloe-Fadrosh E.A."/>
            <person name="Kyrpides N.C."/>
            <person name="Woyke T."/>
        </authorList>
    </citation>
    <scope>NUCLEOTIDE SEQUENCE</scope>
    <source>
        <strain evidence="1">GVMAG-M-3300023179-150</strain>
    </source>
</reference>
<protein>
    <submittedName>
        <fullName evidence="1">Uncharacterized protein</fullName>
    </submittedName>
</protein>
<dbReference type="EMBL" id="MN739759">
    <property type="protein sequence ID" value="QHT25208.1"/>
    <property type="molecule type" value="Genomic_DNA"/>
</dbReference>
<proteinExistence type="predicted"/>
<organism evidence="1">
    <name type="scientific">viral metagenome</name>
    <dbReference type="NCBI Taxonomy" id="1070528"/>
    <lineage>
        <taxon>unclassified sequences</taxon>
        <taxon>metagenomes</taxon>
        <taxon>organismal metagenomes</taxon>
    </lineage>
</organism>
<accession>A0A6C0E8S2</accession>
<sequence length="325" mass="38763">MFVKFVTIMRKLDVNVSFKYGYGLIIEFAKAPPELRKLMNKYRQGGCFCHGLDNFLRKHIGINGTYNPAGDLANLDCGSCDKGDEYTPLFYYKKELIDQSFNMVLDFELDNYIKPYDGIELKKIKKQRLSRSPEDINFEYRTTELSNHIIITEDQEANINRLILEKIKQVDPEYGRDKIPSYCVDLDMLQKIHDWFFDHGVDYKIGWCYEYNICHDWHCQSCSQHLSNKLEHVWELSEEVLYKKYYGKMCADCDWIYCYKCLTSDKIKRHTRKYPNHTIVKYKYTGHTYNFFLTKKAYQEFIMCCSDEENESEENKSEENESEEN</sequence>
<dbReference type="AlphaFoldDB" id="A0A6C0E8S2"/>
<name>A0A6C0E8S2_9ZZZZ</name>
<evidence type="ECO:0000313" key="1">
    <source>
        <dbReference type="EMBL" id="QHT25208.1"/>
    </source>
</evidence>